<gene>
    <name evidence="2" type="ORF">GC101_25115</name>
</gene>
<keyword evidence="1" id="KW-0472">Membrane</keyword>
<organism evidence="2 3">
    <name type="scientific">Paenibacillus phytohabitans</name>
    <dbReference type="NCBI Taxonomy" id="2654978"/>
    <lineage>
        <taxon>Bacteria</taxon>
        <taxon>Bacillati</taxon>
        <taxon>Bacillota</taxon>
        <taxon>Bacilli</taxon>
        <taxon>Bacillales</taxon>
        <taxon>Paenibacillaceae</taxon>
        <taxon>Paenibacillus</taxon>
    </lineage>
</organism>
<feature type="transmembrane region" description="Helical" evidence="1">
    <location>
        <begin position="125"/>
        <end position="147"/>
    </location>
</feature>
<proteinExistence type="predicted"/>
<evidence type="ECO:0000256" key="1">
    <source>
        <dbReference type="SAM" id="Phobius"/>
    </source>
</evidence>
<keyword evidence="1" id="KW-1133">Transmembrane helix</keyword>
<evidence type="ECO:0000313" key="3">
    <source>
        <dbReference type="Proteomes" id="UP000596857"/>
    </source>
</evidence>
<comment type="caution">
    <text evidence="2">The sequence shown here is derived from an EMBL/GenBank/DDBJ whole genome shotgun (WGS) entry which is preliminary data.</text>
</comment>
<keyword evidence="3" id="KW-1185">Reference proteome</keyword>
<evidence type="ECO:0000313" key="2">
    <source>
        <dbReference type="EMBL" id="NOU82149.1"/>
    </source>
</evidence>
<keyword evidence="1" id="KW-0812">Transmembrane</keyword>
<dbReference type="RefSeq" id="WP_171719503.1">
    <property type="nucleotide sequence ID" value="NZ_WHOB01000069.1"/>
</dbReference>
<feature type="transmembrane region" description="Helical" evidence="1">
    <location>
        <begin position="99"/>
        <end position="119"/>
    </location>
</feature>
<protein>
    <submittedName>
        <fullName evidence="2">Uncharacterized protein</fullName>
    </submittedName>
</protein>
<dbReference type="EMBL" id="WHOB01000069">
    <property type="protein sequence ID" value="NOU82149.1"/>
    <property type="molecule type" value="Genomic_DNA"/>
</dbReference>
<sequence>MEERMDNGFIAFEYITVLADQELAQLYKDCYKNLGWIQAEENTQRQVPGAAYIKPGSVALKFKRNRTIRKVEGIERLQQECDHALASIKRLEKSKTSRAIINALITGLIGTCFVGGAVFSYLDSRILLCIFLGLIGFAGWGAAYPLYNNVYNKVTAQAGPLIEEQYERLYRACEQASRLLT</sequence>
<accession>A0ABX1YPD2</accession>
<reference evidence="2 3" key="1">
    <citation type="submission" date="2019-10" db="EMBL/GenBank/DDBJ databases">
        <title>Description of Paenibacillus terricola sp. nov.</title>
        <authorList>
            <person name="Carlier A."/>
            <person name="Qi S."/>
        </authorList>
    </citation>
    <scope>NUCLEOTIDE SEQUENCE [LARGE SCALE GENOMIC DNA]</scope>
    <source>
        <strain evidence="2 3">LMG 31459</strain>
    </source>
</reference>
<dbReference type="Proteomes" id="UP000596857">
    <property type="component" value="Unassembled WGS sequence"/>
</dbReference>
<name>A0ABX1YPD2_9BACL</name>